<reference evidence="5" key="2">
    <citation type="submission" date="2020-09" db="EMBL/GenBank/DDBJ databases">
        <authorList>
            <person name="Sun Q."/>
            <person name="Zhou Y."/>
        </authorList>
    </citation>
    <scope>NUCLEOTIDE SEQUENCE</scope>
    <source>
        <strain evidence="5">CGMCC 1.15367</strain>
    </source>
</reference>
<dbReference type="Proteomes" id="UP000644699">
    <property type="component" value="Unassembled WGS sequence"/>
</dbReference>
<dbReference type="PROSITE" id="PS00061">
    <property type="entry name" value="ADH_SHORT"/>
    <property type="match status" value="1"/>
</dbReference>
<sequence length="324" mass="34289">MNCTKIVCILAASPFIPRWVASGAGEVNRRAGRPGCAYPFDVARVFSQRRADATAREGERDMDLGLKDKVTVITGGSVGIGLAIAEGFAAEGAHVVLAARQGERARAEAERIAARFGTRALGLACDVATAEGTDALVAAVAAEFGGADILVNNAGTGSNETVMEAPDEKWQAYWDLHVMAAVRLARGFAPQMKGRGGGVILHNASICAVQPLWYEPIYNVTKSALMMFSKCLATELVKDNIRVNCVNPGLVLTPDWQKTAKELTASSGGDWEGYLQSVADEHAPIKRFASPAEVANFFVFLASDKATYSVGSTYGVDGGMQKGL</sequence>
<organism evidence="5 6">
    <name type="scientific">Aureimonas endophytica</name>
    <dbReference type="NCBI Taxonomy" id="2027858"/>
    <lineage>
        <taxon>Bacteria</taxon>
        <taxon>Pseudomonadati</taxon>
        <taxon>Pseudomonadota</taxon>
        <taxon>Alphaproteobacteria</taxon>
        <taxon>Hyphomicrobiales</taxon>
        <taxon>Aurantimonadaceae</taxon>
        <taxon>Aureimonas</taxon>
    </lineage>
</organism>
<dbReference type="InterPro" id="IPR002347">
    <property type="entry name" value="SDR_fam"/>
</dbReference>
<keyword evidence="3" id="KW-0560">Oxidoreductase</keyword>
<dbReference type="Pfam" id="PF13561">
    <property type="entry name" value="adh_short_C2"/>
    <property type="match status" value="1"/>
</dbReference>
<dbReference type="PANTHER" id="PTHR43943:SF17">
    <property type="entry name" value="3-PHENYLPROPIONATE-DIHYDRODIOL_CINNAMIC ACID-DIHYDRODIOL DEHYDROGENASE"/>
    <property type="match status" value="1"/>
</dbReference>
<accession>A0A917EB00</accession>
<comment type="caution">
    <text evidence="5">The sequence shown here is derived from an EMBL/GenBank/DDBJ whole genome shotgun (WGS) entry which is preliminary data.</text>
</comment>
<dbReference type="GO" id="GO:0016491">
    <property type="term" value="F:oxidoreductase activity"/>
    <property type="evidence" value="ECO:0007669"/>
    <property type="project" value="UniProtKB-KW"/>
</dbReference>
<comment type="similarity">
    <text evidence="1">Belongs to the short-chain dehydrogenases/reductases (SDR) family.</text>
</comment>
<keyword evidence="6" id="KW-1185">Reference proteome</keyword>
<evidence type="ECO:0000256" key="1">
    <source>
        <dbReference type="ARBA" id="ARBA00006484"/>
    </source>
</evidence>
<keyword evidence="2" id="KW-0058">Aromatic hydrocarbons catabolism</keyword>
<evidence type="ECO:0000256" key="4">
    <source>
        <dbReference type="ARBA" id="ARBA00023027"/>
    </source>
</evidence>
<dbReference type="InterPro" id="IPR036291">
    <property type="entry name" value="NAD(P)-bd_dom_sf"/>
</dbReference>
<dbReference type="Gene3D" id="3.40.50.720">
    <property type="entry name" value="NAD(P)-binding Rossmann-like Domain"/>
    <property type="match status" value="1"/>
</dbReference>
<proteinExistence type="inferred from homology"/>
<name>A0A917EB00_9HYPH</name>
<dbReference type="InterPro" id="IPR020904">
    <property type="entry name" value="Sc_DH/Rdtase_CS"/>
</dbReference>
<evidence type="ECO:0000256" key="3">
    <source>
        <dbReference type="ARBA" id="ARBA00023002"/>
    </source>
</evidence>
<dbReference type="PANTHER" id="PTHR43943">
    <property type="entry name" value="DEHYDROGENASE/REDUCTASE (SDR FAMILY) MEMBER 4"/>
    <property type="match status" value="1"/>
</dbReference>
<dbReference type="EMBL" id="BMIQ01000009">
    <property type="protein sequence ID" value="GGE20518.1"/>
    <property type="molecule type" value="Genomic_DNA"/>
</dbReference>
<keyword evidence="4" id="KW-0520">NAD</keyword>
<dbReference type="PRINTS" id="PR00080">
    <property type="entry name" value="SDRFAMILY"/>
</dbReference>
<dbReference type="AlphaFoldDB" id="A0A917EB00"/>
<dbReference type="FunFam" id="3.40.50.720:FF:000084">
    <property type="entry name" value="Short-chain dehydrogenase reductase"/>
    <property type="match status" value="1"/>
</dbReference>
<dbReference type="PRINTS" id="PR00081">
    <property type="entry name" value="GDHRDH"/>
</dbReference>
<dbReference type="SUPFAM" id="SSF51735">
    <property type="entry name" value="NAD(P)-binding Rossmann-fold domains"/>
    <property type="match status" value="1"/>
</dbReference>
<reference evidence="5" key="1">
    <citation type="journal article" date="2014" name="Int. J. Syst. Evol. Microbiol.">
        <title>Complete genome sequence of Corynebacterium casei LMG S-19264T (=DSM 44701T), isolated from a smear-ripened cheese.</title>
        <authorList>
            <consortium name="US DOE Joint Genome Institute (JGI-PGF)"/>
            <person name="Walter F."/>
            <person name="Albersmeier A."/>
            <person name="Kalinowski J."/>
            <person name="Ruckert C."/>
        </authorList>
    </citation>
    <scope>NUCLEOTIDE SEQUENCE</scope>
    <source>
        <strain evidence="5">CGMCC 1.15367</strain>
    </source>
</reference>
<dbReference type="CDD" id="cd05233">
    <property type="entry name" value="SDR_c"/>
    <property type="match status" value="1"/>
</dbReference>
<protein>
    <submittedName>
        <fullName evidence="5">3-oxoacyl-ACP reductase</fullName>
    </submittedName>
</protein>
<evidence type="ECO:0000313" key="5">
    <source>
        <dbReference type="EMBL" id="GGE20518.1"/>
    </source>
</evidence>
<evidence type="ECO:0000256" key="2">
    <source>
        <dbReference type="ARBA" id="ARBA00022797"/>
    </source>
</evidence>
<evidence type="ECO:0000313" key="6">
    <source>
        <dbReference type="Proteomes" id="UP000644699"/>
    </source>
</evidence>
<gene>
    <name evidence="5" type="primary">fabG</name>
    <name evidence="5" type="ORF">GCM10011390_44750</name>
</gene>